<keyword evidence="8" id="KW-1185">Reference proteome</keyword>
<evidence type="ECO:0000259" key="3">
    <source>
        <dbReference type="Pfam" id="PF01968"/>
    </source>
</evidence>
<organism evidence="7 8">
    <name type="scientific">Neonectria punicea</name>
    <dbReference type="NCBI Taxonomy" id="979145"/>
    <lineage>
        <taxon>Eukaryota</taxon>
        <taxon>Fungi</taxon>
        <taxon>Dikarya</taxon>
        <taxon>Ascomycota</taxon>
        <taxon>Pezizomycotina</taxon>
        <taxon>Sordariomycetes</taxon>
        <taxon>Hypocreomycetidae</taxon>
        <taxon>Hypocreales</taxon>
        <taxon>Nectriaceae</taxon>
        <taxon>Neonectria</taxon>
    </lineage>
</organism>
<comment type="caution">
    <text evidence="7">The sequence shown here is derived from an EMBL/GenBank/DDBJ whole genome shotgun (WGS) entry which is preliminary data.</text>
</comment>
<feature type="domain" description="Acetophenone carboxylase-like C-terminal" evidence="6">
    <location>
        <begin position="664"/>
        <end position="725"/>
    </location>
</feature>
<gene>
    <name evidence="7" type="ORF">QQX98_004331</name>
</gene>
<feature type="domain" description="Hydantoinase B/oxoprolinase" evidence="4">
    <location>
        <begin position="741"/>
        <end position="1263"/>
    </location>
</feature>
<protein>
    <recommendedName>
        <fullName evidence="9">5-oxoprolinase</fullName>
    </recommendedName>
</protein>
<evidence type="ECO:0000259" key="4">
    <source>
        <dbReference type="Pfam" id="PF02538"/>
    </source>
</evidence>
<evidence type="ECO:0000256" key="2">
    <source>
        <dbReference type="SAM" id="MobiDB-lite"/>
    </source>
</evidence>
<dbReference type="InterPro" id="IPR002821">
    <property type="entry name" value="Hydantoinase_A"/>
</dbReference>
<dbReference type="EMBL" id="JAZAVJ010000053">
    <property type="protein sequence ID" value="KAK7417856.1"/>
    <property type="molecule type" value="Genomic_DNA"/>
</dbReference>
<feature type="domain" description="Hydantoinase A/oxoprolinase" evidence="3">
    <location>
        <begin position="244"/>
        <end position="538"/>
    </location>
</feature>
<sequence length="1299" mass="139429">MGSLPDRTNGIRISIDRGGTFTDCVATVPGQEDILIKLLSVDPNNYPDAPVEAIRRVLEQATGRSYPRGEKISLRGVESIRMGTTVATNALLERKGERTVFVVTKGLKDLLHIGNQSRPKLFDMAINKPDTLYSKVIEVTERVTLESWTESKKPTPIDIASDSALVEGVTGEVVRILEPLDLDSTRESLQAAYDEGFRSVAVCLMHSFTFRDHEAAVGKLAEAIGFTHVSLSAELSPVVKIVPRGNSSTADAYLTPEIKRYISGFESGFEDLRTSGCRCEFMQSDGGLVEFSSLSGLRSILSGPAGGVVGYARTCYDEQDGTPVIGFDMGGTSTDVSRYTGELEQVFETTTAGVIVQSPQLDINTVAAGGGSILAWQSGMFKVGPESASAHPGPACYRNGGPLTVTDANLILGRLRPEFFPKIFGPNEDLPLDIDASRTLFESITEEINKEVAEKLSVEEVAIGFLDVANEAMCRPIRTLTEAKGFDAGLHNLASFGGAGGQHACDISTALGISRILIHKYSSLLSAHGMALADVVQEERSPSAAIYSPENFALFDAELDKLQDNAIEALLVQGIPKSRIVSERYLNMRFHGSDTALMIQDKPGTGGFLAAFEKAHQSQFGFLPTGRDVIVDDCRVRSIGQSNVESATPWPTELASAEGIWTTKAHMTKDVYFKGLGWSKTPVYVLSELVPHSKVRGPALIIDDKQTIVIVPEATATRLTNTVIIDVHVGSKATLSSKQANPIQLSIFGHRFMGVAEQMGRALQKTSVSTNIKERLDFSCTVFSPDGGLVANAPHVPAMIGSMAFAVKWQIKHWGDKLRPGDVILSNAPDCGGTHLPDLTVITPVFNDEGSKIIFWTASRGHHADIGGILPGSMPPNSKELWEEGAVIKSFKVIEGGEFKEQELTELLMAPSKSPGCQGTRCLKDNISDIKAQAAANHRGSQLIHGLIDDYGLEVVQFYMEEIQGAAERAVRDMLRTIYKSTDGKALEAVDFMDDGTPIQLRVSIDEASGGAIFDFEGTGPEAYGNWNAPIAICHSAIIFALRCMVSMDIPLNQGAIRPIDVRIPESSLLRPSEDAAVCAGNVLTSQRIVDVIFKAFKAVAASQGCMNNLTFGTDDEENGFGYYETICGGSGGGPTWDGTSGVHTNMTNTRITDPEVLERRYPVILRKFCLREGSGGAGAHPGGDGIIRELEFSIPTKVSILSERRTYAPYGLEGGDVGGKGQNLWVKKSGRVINLGGKNTAMMAAGDRIVVKSPGGGGWGTPGSSTSARQDGTSETKHKFVGVANGTVDMIQSMGESA</sequence>
<name>A0ABR1HBC0_9HYPO</name>
<dbReference type="InterPro" id="IPR003692">
    <property type="entry name" value="Hydantoinase_B"/>
</dbReference>
<dbReference type="Pfam" id="PF19278">
    <property type="entry name" value="Hydant_A_C"/>
    <property type="match status" value="1"/>
</dbReference>
<evidence type="ECO:0008006" key="9">
    <source>
        <dbReference type="Google" id="ProtNLM"/>
    </source>
</evidence>
<evidence type="ECO:0000256" key="1">
    <source>
        <dbReference type="ARBA" id="ARBA00010403"/>
    </source>
</evidence>
<evidence type="ECO:0000313" key="8">
    <source>
        <dbReference type="Proteomes" id="UP001498476"/>
    </source>
</evidence>
<evidence type="ECO:0000313" key="7">
    <source>
        <dbReference type="EMBL" id="KAK7417856.1"/>
    </source>
</evidence>
<accession>A0ABR1HBC0</accession>
<feature type="domain" description="Hydantoinase/oxoprolinase N-terminal" evidence="5">
    <location>
        <begin position="12"/>
        <end position="224"/>
    </location>
</feature>
<proteinExistence type="inferred from homology"/>
<dbReference type="Pfam" id="PF01968">
    <property type="entry name" value="Hydantoinase_A"/>
    <property type="match status" value="1"/>
</dbReference>
<evidence type="ECO:0000259" key="6">
    <source>
        <dbReference type="Pfam" id="PF19278"/>
    </source>
</evidence>
<comment type="similarity">
    <text evidence="1">Belongs to the oxoprolinase family.</text>
</comment>
<feature type="region of interest" description="Disordered" evidence="2">
    <location>
        <begin position="1255"/>
        <end position="1276"/>
    </location>
</feature>
<dbReference type="Pfam" id="PF05378">
    <property type="entry name" value="Hydant_A_N"/>
    <property type="match status" value="1"/>
</dbReference>
<dbReference type="PANTHER" id="PTHR11365:SF2">
    <property type="entry name" value="5-OXOPROLINASE"/>
    <property type="match status" value="1"/>
</dbReference>
<dbReference type="Pfam" id="PF02538">
    <property type="entry name" value="Hydantoinase_B"/>
    <property type="match status" value="1"/>
</dbReference>
<dbReference type="InterPro" id="IPR008040">
    <property type="entry name" value="Hydant_A_N"/>
</dbReference>
<dbReference type="InterPro" id="IPR049517">
    <property type="entry name" value="ACX-like_C"/>
</dbReference>
<dbReference type="Proteomes" id="UP001498476">
    <property type="component" value="Unassembled WGS sequence"/>
</dbReference>
<dbReference type="InterPro" id="IPR045079">
    <property type="entry name" value="Oxoprolinase-like"/>
</dbReference>
<reference evidence="7 8" key="1">
    <citation type="journal article" date="2025" name="Microbiol. Resour. Announc.">
        <title>Draft genome sequences for Neonectria magnoliae and Neonectria punicea, canker pathogens of Liriodendron tulipifera and Acer saccharum in West Virginia.</title>
        <authorList>
            <person name="Petronek H.M."/>
            <person name="Kasson M.T."/>
            <person name="Metheny A.M."/>
            <person name="Stauder C.M."/>
            <person name="Lovett B."/>
            <person name="Lynch S.C."/>
            <person name="Garnas J.R."/>
            <person name="Kasson L.R."/>
            <person name="Stajich J.E."/>
        </authorList>
    </citation>
    <scope>NUCLEOTIDE SEQUENCE [LARGE SCALE GENOMIC DNA]</scope>
    <source>
        <strain evidence="7 8">NRRL 64653</strain>
    </source>
</reference>
<dbReference type="PANTHER" id="PTHR11365">
    <property type="entry name" value="5-OXOPROLINASE RELATED"/>
    <property type="match status" value="1"/>
</dbReference>
<evidence type="ECO:0000259" key="5">
    <source>
        <dbReference type="Pfam" id="PF05378"/>
    </source>
</evidence>